<dbReference type="PANTHER" id="PTHR21071:SF4">
    <property type="entry name" value="UDP-N-ACETYLENOLPYRUVOYLGLUCOSAMINE REDUCTASE"/>
    <property type="match status" value="1"/>
</dbReference>
<evidence type="ECO:0000256" key="2">
    <source>
        <dbReference type="ARBA" id="ARBA00003921"/>
    </source>
</evidence>
<evidence type="ECO:0000313" key="18">
    <source>
        <dbReference type="EMBL" id="KPJ53482.1"/>
    </source>
</evidence>
<keyword evidence="9 16" id="KW-0521">NADP</keyword>
<reference evidence="18 19" key="1">
    <citation type="journal article" date="2015" name="Microbiome">
        <title>Genomic resolution of linkages in carbon, nitrogen, and sulfur cycling among widespread estuary sediment bacteria.</title>
        <authorList>
            <person name="Baker B.J."/>
            <person name="Lazar C.S."/>
            <person name="Teske A.P."/>
            <person name="Dick G.J."/>
        </authorList>
    </citation>
    <scope>NUCLEOTIDE SEQUENCE [LARGE SCALE GENOMIC DNA]</scope>
    <source>
        <strain evidence="18">DG_24</strain>
    </source>
</reference>
<dbReference type="GO" id="GO:0005829">
    <property type="term" value="C:cytosol"/>
    <property type="evidence" value="ECO:0007669"/>
    <property type="project" value="TreeGrafter"/>
</dbReference>
<evidence type="ECO:0000259" key="17">
    <source>
        <dbReference type="PROSITE" id="PS51387"/>
    </source>
</evidence>
<feature type="active site" description="Proton donor" evidence="16">
    <location>
        <position position="221"/>
    </location>
</feature>
<evidence type="ECO:0000256" key="16">
    <source>
        <dbReference type="HAMAP-Rule" id="MF_00037"/>
    </source>
</evidence>
<dbReference type="GO" id="GO:0071949">
    <property type="term" value="F:FAD binding"/>
    <property type="evidence" value="ECO:0007669"/>
    <property type="project" value="InterPro"/>
</dbReference>
<evidence type="ECO:0000256" key="14">
    <source>
        <dbReference type="ARBA" id="ARBA00023316"/>
    </source>
</evidence>
<comment type="pathway">
    <text evidence="4 16">Cell wall biogenesis; peptidoglycan biosynthesis.</text>
</comment>
<dbReference type="GO" id="GO:0009252">
    <property type="term" value="P:peptidoglycan biosynthetic process"/>
    <property type="evidence" value="ECO:0007669"/>
    <property type="project" value="UniProtKB-UniRule"/>
</dbReference>
<dbReference type="InterPro" id="IPR036635">
    <property type="entry name" value="MurB_C_sf"/>
</dbReference>
<evidence type="ECO:0000256" key="7">
    <source>
        <dbReference type="ARBA" id="ARBA00022630"/>
    </source>
</evidence>
<keyword evidence="8 16" id="KW-0274">FAD</keyword>
<keyword evidence="12 16" id="KW-0560">Oxidoreductase</keyword>
<comment type="similarity">
    <text evidence="16">Belongs to the MurB family.</text>
</comment>
<dbReference type="PATRIC" id="fig|1703770.3.peg.1787"/>
<dbReference type="Gene3D" id="3.90.78.10">
    <property type="entry name" value="UDP-N-acetylenolpyruvoylglucosamine reductase, C-terminal domain"/>
    <property type="match status" value="1"/>
</dbReference>
<dbReference type="Gene3D" id="3.30.465.10">
    <property type="match status" value="1"/>
</dbReference>
<comment type="cofactor">
    <cofactor evidence="1 16">
        <name>FAD</name>
        <dbReference type="ChEBI" id="CHEBI:57692"/>
    </cofactor>
</comment>
<dbReference type="InterPro" id="IPR016166">
    <property type="entry name" value="FAD-bd_PCMH"/>
</dbReference>
<dbReference type="NCBIfam" id="TIGR00179">
    <property type="entry name" value="murB"/>
    <property type="match status" value="1"/>
</dbReference>
<dbReference type="STRING" id="1703770.AMJ39_04515"/>
<dbReference type="EC" id="1.3.1.98" evidence="16"/>
<evidence type="ECO:0000256" key="1">
    <source>
        <dbReference type="ARBA" id="ARBA00001974"/>
    </source>
</evidence>
<dbReference type="NCBIfam" id="NF010480">
    <property type="entry name" value="PRK13905.1"/>
    <property type="match status" value="1"/>
</dbReference>
<feature type="domain" description="FAD-binding PCMH-type" evidence="17">
    <location>
        <begin position="29"/>
        <end position="193"/>
    </location>
</feature>
<dbReference type="PANTHER" id="PTHR21071">
    <property type="entry name" value="UDP-N-ACETYLENOLPYRUVOYLGLUCOSAMINE REDUCTASE"/>
    <property type="match status" value="1"/>
</dbReference>
<dbReference type="InterPro" id="IPR016169">
    <property type="entry name" value="FAD-bd_PCMH_sub2"/>
</dbReference>
<keyword evidence="10 16" id="KW-0133">Cell shape</keyword>
<organism evidence="18 19">
    <name type="scientific">candidate division TA06 bacterium DG_24</name>
    <dbReference type="NCBI Taxonomy" id="1703770"/>
    <lineage>
        <taxon>Bacteria</taxon>
        <taxon>Bacteria division TA06</taxon>
    </lineage>
</organism>
<keyword evidence="7 16" id="KW-0285">Flavoprotein</keyword>
<dbReference type="Gene3D" id="3.30.43.10">
    <property type="entry name" value="Uridine Diphospho-n-acetylenolpyruvylglucosamine Reductase, domain 2"/>
    <property type="match status" value="1"/>
</dbReference>
<evidence type="ECO:0000256" key="6">
    <source>
        <dbReference type="ARBA" id="ARBA00022618"/>
    </source>
</evidence>
<keyword evidence="6 16" id="KW-0132">Cell division</keyword>
<evidence type="ECO:0000256" key="11">
    <source>
        <dbReference type="ARBA" id="ARBA00022984"/>
    </source>
</evidence>
<dbReference type="HAMAP" id="MF_00037">
    <property type="entry name" value="MurB"/>
    <property type="match status" value="1"/>
</dbReference>
<keyword evidence="13 16" id="KW-0131">Cell cycle</keyword>
<evidence type="ECO:0000256" key="3">
    <source>
        <dbReference type="ARBA" id="ARBA00004496"/>
    </source>
</evidence>
<dbReference type="InterPro" id="IPR006094">
    <property type="entry name" value="Oxid_FAD_bind_N"/>
</dbReference>
<evidence type="ECO:0000256" key="9">
    <source>
        <dbReference type="ARBA" id="ARBA00022857"/>
    </source>
</evidence>
<evidence type="ECO:0000256" key="8">
    <source>
        <dbReference type="ARBA" id="ARBA00022827"/>
    </source>
</evidence>
<protein>
    <recommendedName>
        <fullName evidence="16">UDP-N-acetylenolpyruvoylglucosamine reductase</fullName>
        <ecNumber evidence="16">1.3.1.98</ecNumber>
    </recommendedName>
    <alternativeName>
        <fullName evidence="16">UDP-N-acetylmuramate dehydrogenase</fullName>
    </alternativeName>
</protein>
<evidence type="ECO:0000313" key="19">
    <source>
        <dbReference type="Proteomes" id="UP000052008"/>
    </source>
</evidence>
<comment type="catalytic activity">
    <reaction evidence="15 16">
        <text>UDP-N-acetyl-alpha-D-muramate + NADP(+) = UDP-N-acetyl-3-O-(1-carboxyvinyl)-alpha-D-glucosamine + NADPH + H(+)</text>
        <dbReference type="Rhea" id="RHEA:12248"/>
        <dbReference type="ChEBI" id="CHEBI:15378"/>
        <dbReference type="ChEBI" id="CHEBI:57783"/>
        <dbReference type="ChEBI" id="CHEBI:58349"/>
        <dbReference type="ChEBI" id="CHEBI:68483"/>
        <dbReference type="ChEBI" id="CHEBI:70757"/>
        <dbReference type="EC" id="1.3.1.98"/>
    </reaction>
</comment>
<evidence type="ECO:0000256" key="12">
    <source>
        <dbReference type="ARBA" id="ARBA00023002"/>
    </source>
</evidence>
<dbReference type="InterPro" id="IPR016167">
    <property type="entry name" value="FAD-bd_PCMH_sub1"/>
</dbReference>
<dbReference type="GO" id="GO:0051301">
    <property type="term" value="P:cell division"/>
    <property type="evidence" value="ECO:0007669"/>
    <property type="project" value="UniProtKB-KW"/>
</dbReference>
<dbReference type="Pfam" id="PF01565">
    <property type="entry name" value="FAD_binding_4"/>
    <property type="match status" value="1"/>
</dbReference>
<dbReference type="EMBL" id="LIZS01000018">
    <property type="protein sequence ID" value="KPJ53482.1"/>
    <property type="molecule type" value="Genomic_DNA"/>
</dbReference>
<evidence type="ECO:0000256" key="13">
    <source>
        <dbReference type="ARBA" id="ARBA00023306"/>
    </source>
</evidence>
<comment type="function">
    <text evidence="2 16">Cell wall formation.</text>
</comment>
<dbReference type="InterPro" id="IPR036318">
    <property type="entry name" value="FAD-bd_PCMH-like_sf"/>
</dbReference>
<dbReference type="GO" id="GO:0008762">
    <property type="term" value="F:UDP-N-acetylmuramate dehydrogenase activity"/>
    <property type="evidence" value="ECO:0007669"/>
    <property type="project" value="UniProtKB-UniRule"/>
</dbReference>
<keyword evidence="14 16" id="KW-0961">Cell wall biogenesis/degradation</keyword>
<comment type="caution">
    <text evidence="18">The sequence shown here is derived from an EMBL/GenBank/DDBJ whole genome shotgun (WGS) entry which is preliminary data.</text>
</comment>
<feature type="active site" evidence="16">
    <location>
        <position position="291"/>
    </location>
</feature>
<dbReference type="PROSITE" id="PS51387">
    <property type="entry name" value="FAD_PCMH"/>
    <property type="match status" value="1"/>
</dbReference>
<accession>A0A0S7WTN4</accession>
<dbReference type="Pfam" id="PF02873">
    <property type="entry name" value="MurB_C"/>
    <property type="match status" value="1"/>
</dbReference>
<evidence type="ECO:0000256" key="10">
    <source>
        <dbReference type="ARBA" id="ARBA00022960"/>
    </source>
</evidence>
<dbReference type="SUPFAM" id="SSF56194">
    <property type="entry name" value="Uridine diphospho-N-Acetylenolpyruvylglucosamine reductase, MurB, C-terminal domain"/>
    <property type="match status" value="1"/>
</dbReference>
<keyword evidence="11 16" id="KW-0573">Peptidoglycan synthesis</keyword>
<dbReference type="GO" id="GO:0071555">
    <property type="term" value="P:cell wall organization"/>
    <property type="evidence" value="ECO:0007669"/>
    <property type="project" value="UniProtKB-KW"/>
</dbReference>
<dbReference type="UniPathway" id="UPA00219"/>
<evidence type="ECO:0000256" key="15">
    <source>
        <dbReference type="ARBA" id="ARBA00048914"/>
    </source>
</evidence>
<dbReference type="Proteomes" id="UP000052008">
    <property type="component" value="Unassembled WGS sequence"/>
</dbReference>
<keyword evidence="5 16" id="KW-0963">Cytoplasm</keyword>
<name>A0A0S7WTN4_UNCT6</name>
<proteinExistence type="inferred from homology"/>
<dbReference type="SUPFAM" id="SSF56176">
    <property type="entry name" value="FAD-binding/transporter-associated domain-like"/>
    <property type="match status" value="1"/>
</dbReference>
<evidence type="ECO:0000256" key="5">
    <source>
        <dbReference type="ARBA" id="ARBA00022490"/>
    </source>
</evidence>
<gene>
    <name evidence="16" type="primary">murB</name>
    <name evidence="18" type="ORF">AMJ39_04515</name>
</gene>
<feature type="active site" evidence="16">
    <location>
        <position position="173"/>
    </location>
</feature>
<sequence length="298" mass="32067">MDIYRRLMKEMEGEIRRDEPMSAHTWLGVGGPADLFVSPRDRDELARGVAILAEEGIPFLVIGNGSNVVVRDKGIRGAVLTLTRALNTFAIDGRIIRAGAGMGLSRLIDSSLDHSLRGLEFAAGIPGTVGGAVKVNAGSHGGEIGGSIRSVDLMDASGETFARRAEDLGFSYRTSLISRDWIILEAEIELEEGDGEEGRRRIAELLGERRRTQPTGRSAGCIFRNPKGAAAGMLIDRAGLKGLRVGGARVSERHANFILTEPGASADDVIDLITQVREQVERRSGVELELEVEIVGQD</sequence>
<comment type="subcellular location">
    <subcellularLocation>
        <location evidence="3 16">Cytoplasm</location>
    </subcellularLocation>
</comment>
<dbReference type="GO" id="GO:0008360">
    <property type="term" value="P:regulation of cell shape"/>
    <property type="evidence" value="ECO:0007669"/>
    <property type="project" value="UniProtKB-KW"/>
</dbReference>
<evidence type="ECO:0000256" key="4">
    <source>
        <dbReference type="ARBA" id="ARBA00004752"/>
    </source>
</evidence>
<dbReference type="InterPro" id="IPR011601">
    <property type="entry name" value="MurB_C"/>
</dbReference>
<dbReference type="InterPro" id="IPR003170">
    <property type="entry name" value="MurB"/>
</dbReference>
<dbReference type="AlphaFoldDB" id="A0A0S7WTN4"/>